<name>A0A5K3G6W3_MESCO</name>
<reference evidence="1" key="1">
    <citation type="submission" date="2019-11" db="UniProtKB">
        <authorList>
            <consortium name="WormBaseParasite"/>
        </authorList>
    </citation>
    <scope>IDENTIFICATION</scope>
</reference>
<dbReference type="WBParaSite" id="MCU_014154-RA">
    <property type="protein sequence ID" value="MCU_014154-RA"/>
    <property type="gene ID" value="MCU_014154"/>
</dbReference>
<evidence type="ECO:0000313" key="1">
    <source>
        <dbReference type="WBParaSite" id="MCU_014154-RA"/>
    </source>
</evidence>
<accession>A0A5K3G6W3</accession>
<sequence>MLRNMRICNGLFRRNRTTQIPLDASRQNTDFTRSCEGGFNAVRTLREVLVRPVPELTMHQVVTCTPPHHPRAYLAIINKYQHSQSPQLNATGSLLIEEVECAVCGAVLKVSLIGTRNVVSTSRYELRPPNTLSTVGSESNATVVSSTQETANTKHRQGVGVLEVNGNCEPPREGWMASFIMVMLRGTVLLTHKLS</sequence>
<proteinExistence type="predicted"/>
<dbReference type="AlphaFoldDB" id="A0A5K3G6W3"/>
<organism evidence="1">
    <name type="scientific">Mesocestoides corti</name>
    <name type="common">Flatworm</name>
    <dbReference type="NCBI Taxonomy" id="53468"/>
    <lineage>
        <taxon>Eukaryota</taxon>
        <taxon>Metazoa</taxon>
        <taxon>Spiralia</taxon>
        <taxon>Lophotrochozoa</taxon>
        <taxon>Platyhelminthes</taxon>
        <taxon>Cestoda</taxon>
        <taxon>Eucestoda</taxon>
        <taxon>Cyclophyllidea</taxon>
        <taxon>Mesocestoididae</taxon>
        <taxon>Mesocestoides</taxon>
    </lineage>
</organism>
<protein>
    <submittedName>
        <fullName evidence="1">Uncharacterized protein</fullName>
    </submittedName>
</protein>